<evidence type="ECO:0000313" key="1">
    <source>
        <dbReference type="EMBL" id="KAJ1198242.1"/>
    </source>
</evidence>
<accession>A0AAV7VDK7</accession>
<proteinExistence type="predicted"/>
<dbReference type="EMBL" id="JANPWB010000003">
    <property type="protein sequence ID" value="KAJ1198242.1"/>
    <property type="molecule type" value="Genomic_DNA"/>
</dbReference>
<evidence type="ECO:0000313" key="2">
    <source>
        <dbReference type="Proteomes" id="UP001066276"/>
    </source>
</evidence>
<gene>
    <name evidence="1" type="ORF">NDU88_002085</name>
</gene>
<dbReference type="Proteomes" id="UP001066276">
    <property type="component" value="Chromosome 2_1"/>
</dbReference>
<dbReference type="AlphaFoldDB" id="A0AAV7VDK7"/>
<name>A0AAV7VDK7_PLEWA</name>
<comment type="caution">
    <text evidence="1">The sequence shown here is derived from an EMBL/GenBank/DDBJ whole genome shotgun (WGS) entry which is preliminary data.</text>
</comment>
<keyword evidence="2" id="KW-1185">Reference proteome</keyword>
<sequence length="70" mass="7651">MAQYVDLRLQQQRAAVTSIRLPGGSVVTSDAQIDSAFCDFYRALYSAQPADLGPSHCYVEQACPTKLMPV</sequence>
<protein>
    <submittedName>
        <fullName evidence="1">Uncharacterized protein</fullName>
    </submittedName>
</protein>
<reference evidence="1" key="1">
    <citation type="journal article" date="2022" name="bioRxiv">
        <title>Sequencing and chromosome-scale assembly of the giantPleurodeles waltlgenome.</title>
        <authorList>
            <person name="Brown T."/>
            <person name="Elewa A."/>
            <person name="Iarovenko S."/>
            <person name="Subramanian E."/>
            <person name="Araus A.J."/>
            <person name="Petzold A."/>
            <person name="Susuki M."/>
            <person name="Suzuki K.-i.T."/>
            <person name="Hayashi T."/>
            <person name="Toyoda A."/>
            <person name="Oliveira C."/>
            <person name="Osipova E."/>
            <person name="Leigh N.D."/>
            <person name="Simon A."/>
            <person name="Yun M.H."/>
        </authorList>
    </citation>
    <scope>NUCLEOTIDE SEQUENCE</scope>
    <source>
        <strain evidence="1">20211129_DDA</strain>
        <tissue evidence="1">Liver</tissue>
    </source>
</reference>
<organism evidence="1 2">
    <name type="scientific">Pleurodeles waltl</name>
    <name type="common">Iberian ribbed newt</name>
    <dbReference type="NCBI Taxonomy" id="8319"/>
    <lineage>
        <taxon>Eukaryota</taxon>
        <taxon>Metazoa</taxon>
        <taxon>Chordata</taxon>
        <taxon>Craniata</taxon>
        <taxon>Vertebrata</taxon>
        <taxon>Euteleostomi</taxon>
        <taxon>Amphibia</taxon>
        <taxon>Batrachia</taxon>
        <taxon>Caudata</taxon>
        <taxon>Salamandroidea</taxon>
        <taxon>Salamandridae</taxon>
        <taxon>Pleurodelinae</taxon>
        <taxon>Pleurodeles</taxon>
    </lineage>
</organism>